<dbReference type="InterPro" id="IPR001611">
    <property type="entry name" value="Leu-rich_rpt"/>
</dbReference>
<dbReference type="Proteomes" id="UP001141552">
    <property type="component" value="Unassembled WGS sequence"/>
</dbReference>
<feature type="compositionally biased region" description="Basic and acidic residues" evidence="3">
    <location>
        <begin position="367"/>
        <end position="390"/>
    </location>
</feature>
<dbReference type="Pfam" id="PF13855">
    <property type="entry name" value="LRR_8"/>
    <property type="match status" value="1"/>
</dbReference>
<dbReference type="AlphaFoldDB" id="A0A9Q0JJP3"/>
<dbReference type="Gene3D" id="3.80.10.10">
    <property type="entry name" value="Ribonuclease Inhibitor"/>
    <property type="match status" value="2"/>
</dbReference>
<evidence type="ECO:0000313" key="4">
    <source>
        <dbReference type="EMBL" id="KAJ4845131.1"/>
    </source>
</evidence>
<keyword evidence="1" id="KW-0433">Leucine-rich repeat</keyword>
<proteinExistence type="predicted"/>
<dbReference type="Pfam" id="PF00560">
    <property type="entry name" value="LRR_1"/>
    <property type="match status" value="1"/>
</dbReference>
<dbReference type="PROSITE" id="PS51450">
    <property type="entry name" value="LRR"/>
    <property type="match status" value="4"/>
</dbReference>
<dbReference type="SMART" id="SM00369">
    <property type="entry name" value="LRR_TYP"/>
    <property type="match status" value="4"/>
</dbReference>
<comment type="caution">
    <text evidence="4">The sequence shown here is derived from an EMBL/GenBank/DDBJ whole genome shotgun (WGS) entry which is preliminary data.</text>
</comment>
<protein>
    <recommendedName>
        <fullName evidence="6">Protein phosphatase 1 regulatory subunit 7</fullName>
    </recommendedName>
</protein>
<evidence type="ECO:0000313" key="5">
    <source>
        <dbReference type="Proteomes" id="UP001141552"/>
    </source>
</evidence>
<feature type="compositionally biased region" description="Basic and acidic residues" evidence="3">
    <location>
        <begin position="300"/>
        <end position="312"/>
    </location>
</feature>
<dbReference type="PANTHER" id="PTHR46652:SF7">
    <property type="entry name" value="LEUCINE-RICH REPEAT AND IQ DOMAIN-CONTAINING PROTEIN 1"/>
    <property type="match status" value="1"/>
</dbReference>
<evidence type="ECO:0000256" key="1">
    <source>
        <dbReference type="ARBA" id="ARBA00022614"/>
    </source>
</evidence>
<reference evidence="4" key="1">
    <citation type="submission" date="2022-02" db="EMBL/GenBank/DDBJ databases">
        <authorList>
            <person name="Henning P.M."/>
            <person name="McCubbin A.G."/>
            <person name="Shore J.S."/>
        </authorList>
    </citation>
    <scope>NUCLEOTIDE SEQUENCE</scope>
    <source>
        <strain evidence="4">F60SS</strain>
        <tissue evidence="4">Leaves</tissue>
    </source>
</reference>
<evidence type="ECO:0000256" key="3">
    <source>
        <dbReference type="SAM" id="MobiDB-lite"/>
    </source>
</evidence>
<dbReference type="SMART" id="SM00365">
    <property type="entry name" value="LRR_SD22"/>
    <property type="match status" value="5"/>
</dbReference>
<dbReference type="OrthoDB" id="1517790at2759"/>
<keyword evidence="5" id="KW-1185">Reference proteome</keyword>
<gene>
    <name evidence="4" type="ORF">Tsubulata_018387</name>
</gene>
<dbReference type="InterPro" id="IPR003591">
    <property type="entry name" value="Leu-rich_rpt_typical-subtyp"/>
</dbReference>
<dbReference type="SUPFAM" id="SSF52058">
    <property type="entry name" value="L domain-like"/>
    <property type="match status" value="1"/>
</dbReference>
<sequence>MTRLTTQQVLKDKNTKDPNSITSLTLTHKALSDVSCLGEFTNLERLDLSSNNLTSLQGLGSCVNLKWLSVVQNKLESLKGIESLSKLTVLNAGKNKLKSVAEVKSLVSLRALILNDNEIVSLCKLDQLKELNTLVLSRNPIREIGESLVKVKSLSKLSISHCQIQTIDSSLKSCIELKELRIAHNDIKTLPADLDHNKKLQILDLGNNVLTSWSDVKVLKSLVDLKNLNLQGNPIAENDKVAKKVQKFLPHLHILNARPIGKSTKNAIGEVNDFSLNPASELEVQQQERKDQGRKKKSSKHEADQNKSRDFDNAGEVDVANGFEQETETTMVKLSKKEEVATFKRDDNMIEKKLKRKKSQEQESTNEFEKEIDLKEKRKKTEDKGIKDDNTAAAKKPKKSREKLNMLDIIDNKEVSFADFFSADASASPEHDGEKKIVNKAVEGMNSQSGLVAVSGKKKKSKNKGVGNVLQLPSAIEVGMGGPSTWSDE</sequence>
<feature type="region of interest" description="Disordered" evidence="3">
    <location>
        <begin position="353"/>
        <end position="401"/>
    </location>
</feature>
<dbReference type="InterPro" id="IPR050836">
    <property type="entry name" value="SDS22/Internalin_LRR"/>
</dbReference>
<feature type="region of interest" description="Disordered" evidence="3">
    <location>
        <begin position="278"/>
        <end position="317"/>
    </location>
</feature>
<dbReference type="PANTHER" id="PTHR46652">
    <property type="entry name" value="LEUCINE-RICH REPEAT AND IQ DOMAIN-CONTAINING PROTEIN 1-RELATED"/>
    <property type="match status" value="1"/>
</dbReference>
<dbReference type="EMBL" id="JAKUCV010001759">
    <property type="protein sequence ID" value="KAJ4845131.1"/>
    <property type="molecule type" value="Genomic_DNA"/>
</dbReference>
<keyword evidence="2" id="KW-0677">Repeat</keyword>
<dbReference type="InterPro" id="IPR032675">
    <property type="entry name" value="LRR_dom_sf"/>
</dbReference>
<evidence type="ECO:0000256" key="2">
    <source>
        <dbReference type="ARBA" id="ARBA00022737"/>
    </source>
</evidence>
<reference evidence="4" key="2">
    <citation type="journal article" date="2023" name="Plants (Basel)">
        <title>Annotation of the Turnera subulata (Passifloraceae) Draft Genome Reveals the S-Locus Evolved after the Divergence of Turneroideae from Passifloroideae in a Stepwise Manner.</title>
        <authorList>
            <person name="Henning P.M."/>
            <person name="Roalson E.H."/>
            <person name="Mir W."/>
            <person name="McCubbin A.G."/>
            <person name="Shore J.S."/>
        </authorList>
    </citation>
    <scope>NUCLEOTIDE SEQUENCE</scope>
    <source>
        <strain evidence="4">F60SS</strain>
    </source>
</reference>
<organism evidence="4 5">
    <name type="scientific">Turnera subulata</name>
    <dbReference type="NCBI Taxonomy" id="218843"/>
    <lineage>
        <taxon>Eukaryota</taxon>
        <taxon>Viridiplantae</taxon>
        <taxon>Streptophyta</taxon>
        <taxon>Embryophyta</taxon>
        <taxon>Tracheophyta</taxon>
        <taxon>Spermatophyta</taxon>
        <taxon>Magnoliopsida</taxon>
        <taxon>eudicotyledons</taxon>
        <taxon>Gunneridae</taxon>
        <taxon>Pentapetalae</taxon>
        <taxon>rosids</taxon>
        <taxon>fabids</taxon>
        <taxon>Malpighiales</taxon>
        <taxon>Passifloraceae</taxon>
        <taxon>Turnera</taxon>
    </lineage>
</organism>
<accession>A0A9Q0JJP3</accession>
<name>A0A9Q0JJP3_9ROSI</name>
<evidence type="ECO:0008006" key="6">
    <source>
        <dbReference type="Google" id="ProtNLM"/>
    </source>
</evidence>